<gene>
    <name evidence="2" type="ORF">GM418_11250</name>
</gene>
<organism evidence="2 3">
    <name type="scientific">Maribellus comscasis</name>
    <dbReference type="NCBI Taxonomy" id="2681766"/>
    <lineage>
        <taxon>Bacteria</taxon>
        <taxon>Pseudomonadati</taxon>
        <taxon>Bacteroidota</taxon>
        <taxon>Bacteroidia</taxon>
        <taxon>Marinilabiliales</taxon>
        <taxon>Prolixibacteraceae</taxon>
        <taxon>Maribellus</taxon>
    </lineage>
</organism>
<dbReference type="KEGG" id="mcos:GM418_11250"/>
<keyword evidence="1" id="KW-0472">Membrane</keyword>
<reference evidence="2 3" key="1">
    <citation type="submission" date="2019-11" db="EMBL/GenBank/DDBJ databases">
        <authorList>
            <person name="Zheng R.K."/>
            <person name="Sun C.M."/>
        </authorList>
    </citation>
    <scope>NUCLEOTIDE SEQUENCE [LARGE SCALE GENOMIC DNA]</scope>
    <source>
        <strain evidence="2 3">WC007</strain>
    </source>
</reference>
<name>A0A6I6JSX7_9BACT</name>
<feature type="transmembrane region" description="Helical" evidence="1">
    <location>
        <begin position="77"/>
        <end position="98"/>
    </location>
</feature>
<evidence type="ECO:0000313" key="3">
    <source>
        <dbReference type="Proteomes" id="UP000428260"/>
    </source>
</evidence>
<feature type="transmembrane region" description="Helical" evidence="1">
    <location>
        <begin position="45"/>
        <end position="65"/>
    </location>
</feature>
<dbReference type="AlphaFoldDB" id="A0A6I6JSX7"/>
<dbReference type="RefSeq" id="WP_158866086.1">
    <property type="nucleotide sequence ID" value="NZ_CP046401.1"/>
</dbReference>
<keyword evidence="3" id="KW-1185">Reference proteome</keyword>
<protein>
    <submittedName>
        <fullName evidence="2">DUF1761 family protein</fullName>
    </submittedName>
</protein>
<sequence length="133" mass="14679">MKILRGTIFGGIAFFFLGWVVYGMLLADFMAAHSDASLNRPDDQMVWWAMILSNLVLGLLVTLVLKWSGATSIIDGIKTGAIFGFLMGLTMDLMMYSMTTQYDLTVVFVDVIVYTILLAIIGLVIVLTWGKGK</sequence>
<accession>A0A6I6JSX7</accession>
<dbReference type="EMBL" id="CP046401">
    <property type="protein sequence ID" value="QGY44210.1"/>
    <property type="molecule type" value="Genomic_DNA"/>
</dbReference>
<feature type="transmembrane region" description="Helical" evidence="1">
    <location>
        <begin position="7"/>
        <end position="25"/>
    </location>
</feature>
<evidence type="ECO:0000256" key="1">
    <source>
        <dbReference type="SAM" id="Phobius"/>
    </source>
</evidence>
<keyword evidence="1" id="KW-1133">Transmembrane helix</keyword>
<keyword evidence="1" id="KW-0812">Transmembrane</keyword>
<evidence type="ECO:0000313" key="2">
    <source>
        <dbReference type="EMBL" id="QGY44210.1"/>
    </source>
</evidence>
<feature type="transmembrane region" description="Helical" evidence="1">
    <location>
        <begin position="104"/>
        <end position="129"/>
    </location>
</feature>
<dbReference type="Proteomes" id="UP000428260">
    <property type="component" value="Chromosome"/>
</dbReference>
<proteinExistence type="predicted"/>